<sequence>MISPIQNRATDHLRWMCQTWWQFNFSGDQMLALIPCGNRANLEKVKVHPNLSVLTVQLLARGELYAELGLFVINKILEPSKEVALQLLESGRQNSQTRKLGLDMLRQLSLHHDYVQLLVQDGYYLEALRYARKHKVSTVRPSLFLEVALASNDSQNLAAVLRFFLDFTPGFRTTSDYSTYCRILKEMNSTVSA</sequence>
<reference evidence="3" key="1">
    <citation type="submission" date="2013-01" db="EMBL/GenBank/DDBJ databases">
        <title>Draft Genome Sequence of a Mulberry Tree, Morus notabilis C.K. Schneid.</title>
        <authorList>
            <person name="He N."/>
            <person name="Zhao S."/>
        </authorList>
    </citation>
    <scope>NUCLEOTIDE SEQUENCE</scope>
</reference>
<gene>
    <name evidence="2" type="ORF">L484_004583</name>
</gene>
<dbReference type="EMBL" id="KE344037">
    <property type="protein sequence ID" value="EXB51314.1"/>
    <property type="molecule type" value="Genomic_DNA"/>
</dbReference>
<dbReference type="InterPro" id="IPR009755">
    <property type="entry name" value="RMC1_C"/>
</dbReference>
<dbReference type="PANTHER" id="PTHR12897:SF4">
    <property type="entry name" value="REGULATOR OF MON1-CCZ1 COMPLEX"/>
    <property type="match status" value="1"/>
</dbReference>
<protein>
    <recommendedName>
        <fullName evidence="1">Mic1 domain-containing protein</fullName>
    </recommendedName>
</protein>
<dbReference type="InterPro" id="IPR040371">
    <property type="entry name" value="RMC1"/>
</dbReference>
<dbReference type="Pfam" id="PF07035">
    <property type="entry name" value="RMC1_C"/>
    <property type="match status" value="1"/>
</dbReference>
<accession>W9QR31</accession>
<dbReference type="GO" id="GO:0031902">
    <property type="term" value="C:late endosome membrane"/>
    <property type="evidence" value="ECO:0007669"/>
    <property type="project" value="TreeGrafter"/>
</dbReference>
<dbReference type="GO" id="GO:0035658">
    <property type="term" value="C:Mon1-Ccz1 complex"/>
    <property type="evidence" value="ECO:0007669"/>
    <property type="project" value="InterPro"/>
</dbReference>
<dbReference type="Proteomes" id="UP000030645">
    <property type="component" value="Unassembled WGS sequence"/>
</dbReference>
<evidence type="ECO:0000313" key="2">
    <source>
        <dbReference type="EMBL" id="EXB51314.1"/>
    </source>
</evidence>
<feature type="domain" description="Mic1" evidence="1">
    <location>
        <begin position="42"/>
        <end position="165"/>
    </location>
</feature>
<dbReference type="GO" id="GO:0005765">
    <property type="term" value="C:lysosomal membrane"/>
    <property type="evidence" value="ECO:0007669"/>
    <property type="project" value="TreeGrafter"/>
</dbReference>
<dbReference type="eggNOG" id="KOG2377">
    <property type="taxonomic scope" value="Eukaryota"/>
</dbReference>
<dbReference type="GO" id="GO:0010506">
    <property type="term" value="P:regulation of autophagy"/>
    <property type="evidence" value="ECO:0007669"/>
    <property type="project" value="InterPro"/>
</dbReference>
<evidence type="ECO:0000313" key="3">
    <source>
        <dbReference type="Proteomes" id="UP000030645"/>
    </source>
</evidence>
<dbReference type="PANTHER" id="PTHR12897">
    <property type="entry name" value="COLON CANCER-ASSOCIATED PROTEIN MIC1"/>
    <property type="match status" value="1"/>
</dbReference>
<name>W9QR31_9ROSA</name>
<dbReference type="STRING" id="981085.W9QR31"/>
<proteinExistence type="predicted"/>
<keyword evidence="3" id="KW-1185">Reference proteome</keyword>
<evidence type="ECO:0000259" key="1">
    <source>
        <dbReference type="Pfam" id="PF07035"/>
    </source>
</evidence>
<organism evidence="2 3">
    <name type="scientific">Morus notabilis</name>
    <dbReference type="NCBI Taxonomy" id="981085"/>
    <lineage>
        <taxon>Eukaryota</taxon>
        <taxon>Viridiplantae</taxon>
        <taxon>Streptophyta</taxon>
        <taxon>Embryophyta</taxon>
        <taxon>Tracheophyta</taxon>
        <taxon>Spermatophyta</taxon>
        <taxon>Magnoliopsida</taxon>
        <taxon>eudicotyledons</taxon>
        <taxon>Gunneridae</taxon>
        <taxon>Pentapetalae</taxon>
        <taxon>rosids</taxon>
        <taxon>fabids</taxon>
        <taxon>Rosales</taxon>
        <taxon>Moraceae</taxon>
        <taxon>Moreae</taxon>
        <taxon>Morus</taxon>
    </lineage>
</organism>
<dbReference type="AlphaFoldDB" id="W9QR31"/>